<feature type="domain" description="K Homology" evidence="4">
    <location>
        <begin position="356"/>
        <end position="425"/>
    </location>
</feature>
<dbReference type="InterPro" id="IPR036612">
    <property type="entry name" value="KH_dom_type_1_sf"/>
</dbReference>
<evidence type="ECO:0000313" key="8">
    <source>
        <dbReference type="Proteomes" id="UP000290189"/>
    </source>
</evidence>
<evidence type="ECO:0000256" key="2">
    <source>
        <dbReference type="PROSITE-ProRule" id="PRU00117"/>
    </source>
</evidence>
<dbReference type="InterPro" id="IPR004087">
    <property type="entry name" value="KH_dom"/>
</dbReference>
<keyword evidence="1" id="KW-0677">Repeat</keyword>
<organism evidence="5 7">
    <name type="scientific">Plasmodiophora brassicae</name>
    <name type="common">Clubroot disease agent</name>
    <dbReference type="NCBI Taxonomy" id="37360"/>
    <lineage>
        <taxon>Eukaryota</taxon>
        <taxon>Sar</taxon>
        <taxon>Rhizaria</taxon>
        <taxon>Endomyxa</taxon>
        <taxon>Phytomyxea</taxon>
        <taxon>Plasmodiophorida</taxon>
        <taxon>Plasmodiophoridae</taxon>
        <taxon>Plasmodiophora</taxon>
    </lineage>
</organism>
<dbReference type="InterPro" id="IPR055256">
    <property type="entry name" value="KH_1_KHDC4/BBP-like"/>
</dbReference>
<feature type="region of interest" description="Disordered" evidence="3">
    <location>
        <begin position="423"/>
        <end position="447"/>
    </location>
</feature>
<evidence type="ECO:0000256" key="3">
    <source>
        <dbReference type="SAM" id="MobiDB-lite"/>
    </source>
</evidence>
<feature type="compositionally biased region" description="Basic and acidic residues" evidence="3">
    <location>
        <begin position="723"/>
        <end position="733"/>
    </location>
</feature>
<protein>
    <recommendedName>
        <fullName evidence="4">K Homology domain-containing protein</fullName>
    </recommendedName>
</protein>
<dbReference type="SUPFAM" id="SSF54791">
    <property type="entry name" value="Eukaryotic type KH-domain (KH-domain type I)"/>
    <property type="match status" value="4"/>
</dbReference>
<dbReference type="Proteomes" id="UP000290189">
    <property type="component" value="Unassembled WGS sequence"/>
</dbReference>
<dbReference type="PROSITE" id="PS50084">
    <property type="entry name" value="KH_TYPE_1"/>
    <property type="match status" value="4"/>
</dbReference>
<feature type="compositionally biased region" description="Polar residues" evidence="3">
    <location>
        <begin position="588"/>
        <end position="601"/>
    </location>
</feature>
<keyword evidence="6" id="KW-0496">Mitochondrion</keyword>
<keyword evidence="7" id="KW-1185">Reference proteome</keyword>
<dbReference type="Gene3D" id="3.30.1370.10">
    <property type="entry name" value="K Homology domain, type 1"/>
    <property type="match status" value="4"/>
</dbReference>
<feature type="compositionally biased region" description="Low complexity" evidence="3">
    <location>
        <begin position="564"/>
        <end position="578"/>
    </location>
</feature>
<gene>
    <name evidence="5" type="ORF">PBRA_001159</name>
    <name evidence="6" type="ORF">PLBR_LOCUS4478</name>
</gene>
<dbReference type="Proteomes" id="UP000039324">
    <property type="component" value="Unassembled WGS sequence"/>
</dbReference>
<dbReference type="SMART" id="SM00322">
    <property type="entry name" value="KH"/>
    <property type="match status" value="4"/>
</dbReference>
<dbReference type="OMA" id="QPWGPYG"/>
<evidence type="ECO:0000313" key="5">
    <source>
        <dbReference type="EMBL" id="CEO99253.1"/>
    </source>
</evidence>
<dbReference type="AlphaFoldDB" id="A0A0G4IVA2"/>
<feature type="domain" description="K Homology" evidence="4">
    <location>
        <begin position="40"/>
        <end position="124"/>
    </location>
</feature>
<dbReference type="EMBL" id="OVEO01000007">
    <property type="protein sequence ID" value="SPQ97263.1"/>
    <property type="molecule type" value="Genomic_DNA"/>
</dbReference>
<dbReference type="Pfam" id="PF22675">
    <property type="entry name" value="KH-I_KHDC4-BBP"/>
    <property type="match status" value="1"/>
</dbReference>
<name>A0A0G4IVA2_PLABS</name>
<dbReference type="CDD" id="cd00105">
    <property type="entry name" value="KH-I"/>
    <property type="match status" value="3"/>
</dbReference>
<reference evidence="5 7" key="1">
    <citation type="submission" date="2015-02" db="EMBL/GenBank/DDBJ databases">
        <authorList>
            <person name="Chooi Y.-H."/>
        </authorList>
    </citation>
    <scope>NUCLEOTIDE SEQUENCE [LARGE SCALE GENOMIC DNA]</scope>
    <source>
        <strain evidence="5">E3</strain>
    </source>
</reference>
<keyword evidence="2" id="KW-0694">RNA-binding</keyword>
<evidence type="ECO:0000313" key="7">
    <source>
        <dbReference type="Proteomes" id="UP000039324"/>
    </source>
</evidence>
<dbReference type="EMBL" id="CDSF01000090">
    <property type="protein sequence ID" value="CEO99253.1"/>
    <property type="molecule type" value="Genomic_DNA"/>
</dbReference>
<reference evidence="6 8" key="2">
    <citation type="submission" date="2018-03" db="EMBL/GenBank/DDBJ databases">
        <authorList>
            <person name="Fogelqvist J."/>
        </authorList>
    </citation>
    <scope>NUCLEOTIDE SEQUENCE [LARGE SCALE GENOMIC DNA]</scope>
</reference>
<sequence>MSADPRAKALALASRLSSVLGKHPRTEPMWPVSDGSRHAERATRKVMIPKDDPSMNYFGLLCGPGGQTLKDMQATTGARIMIRGRGSTKDGRDENPDEDMHVWIEGSTESQVAQAEQLVNDLLYNRDAQSRLKEQQLRTVAERKPEKLLLSERLYAPDLDYTPLRGSGGKSKTINVAINQVGLIIGRGGETIKMLQSKTGASIQVSREADPHSNMKMVTIEGSDSQIAHAEDEIMQMLHESEQREMARTQRRVGDQGGVGYGANGTLSVVIRIPTDSVGLLIGKGGMTIKTMQMRTACNIQVQRDVEADPSATTRDVTLSGTEQQIEDAKREICNLVSGLTGPAMDGQGGDVAIPGMAMITVTVPQSVVGGVIGRQGETIKAIQYKTGARVQVSRDTTQPEREITITGSDTGVALARAEIEQIARESQERDRGGGDRRRSYNDSYDYGDPYSRQAAMYGSDQYYAAPYGYPMAGYYGAGQAYPMPGYGYPPAALAPTEQPPQQQQATGEPAPVAPSSEAPAEGAAPKTEADMAAYQQQWHDYCAQYYAYYGQYPTPEAYAQMQQQQQQQAADGSQQGQYPAAEAYAAGQQQTVADPSQQGQPPAPTHDAAGAPPTHPSAMSADQQAQQQSYEAYQQYAMQAQQGHDHMAQQQGHYQQPPPPPPEEPAASEPAEEPNDAAAVAQTVAEPSEHVEPSNSNPAEEPGDISGRSPKRTRSATVPVSPKEETRDESPAPRRSTRSTRASKASERGDDE</sequence>
<feature type="compositionally biased region" description="Basic and acidic residues" evidence="3">
    <location>
        <begin position="423"/>
        <end position="441"/>
    </location>
</feature>
<evidence type="ECO:0000256" key="1">
    <source>
        <dbReference type="ARBA" id="ARBA00022737"/>
    </source>
</evidence>
<evidence type="ECO:0000313" key="6">
    <source>
        <dbReference type="EMBL" id="SPQ97263.1"/>
    </source>
</evidence>
<feature type="domain" description="K Homology" evidence="4">
    <location>
        <begin position="168"/>
        <end position="239"/>
    </location>
</feature>
<dbReference type="STRING" id="37360.A0A0G4IVA2"/>
<dbReference type="PANTHER" id="PTHR10288">
    <property type="entry name" value="KH DOMAIN CONTAINING RNA BINDING PROTEIN"/>
    <property type="match status" value="1"/>
</dbReference>
<dbReference type="OrthoDB" id="5204190at2759"/>
<feature type="compositionally biased region" description="Low complexity" evidence="3">
    <location>
        <begin position="493"/>
        <end position="526"/>
    </location>
</feature>
<geneLocation type="mitochondrion" evidence="6"/>
<feature type="compositionally biased region" description="Low complexity" evidence="3">
    <location>
        <begin position="618"/>
        <end position="656"/>
    </location>
</feature>
<evidence type="ECO:0000259" key="4">
    <source>
        <dbReference type="SMART" id="SM00322"/>
    </source>
</evidence>
<feature type="region of interest" description="Disordered" evidence="3">
    <location>
        <begin position="493"/>
        <end position="529"/>
    </location>
</feature>
<dbReference type="Pfam" id="PF00013">
    <property type="entry name" value="KH_1"/>
    <property type="match status" value="3"/>
</dbReference>
<feature type="region of interest" description="Disordered" evidence="3">
    <location>
        <begin position="564"/>
        <end position="753"/>
    </location>
</feature>
<feature type="domain" description="K Homology" evidence="4">
    <location>
        <begin position="265"/>
        <end position="338"/>
    </location>
</feature>
<accession>A0A0G4IVA2</accession>
<dbReference type="GO" id="GO:0003723">
    <property type="term" value="F:RNA binding"/>
    <property type="evidence" value="ECO:0007669"/>
    <property type="project" value="UniProtKB-UniRule"/>
</dbReference>
<proteinExistence type="predicted"/>
<dbReference type="InterPro" id="IPR004088">
    <property type="entry name" value="KH_dom_type_1"/>
</dbReference>